<dbReference type="PANTHER" id="PTHR34599">
    <property type="entry name" value="PEROXIDASE-RELATED"/>
    <property type="match status" value="1"/>
</dbReference>
<dbReference type="Gene3D" id="1.10.606.10">
    <property type="entry name" value="Vanadium-containing Chloroperoxidase, domain 2"/>
    <property type="match status" value="1"/>
</dbReference>
<dbReference type="PANTHER" id="PTHR34599:SF1">
    <property type="entry name" value="PHOSPHATIDIC ACID PHOSPHATASE TYPE 2_HALOPEROXIDASE DOMAIN-CONTAINING PROTEIN"/>
    <property type="match status" value="1"/>
</dbReference>
<protein>
    <recommendedName>
        <fullName evidence="4">Twin-arginine translocation pathway signal protein</fullName>
    </recommendedName>
</protein>
<name>A0ABM9DKK0_9HYPH</name>
<proteinExistence type="predicted"/>
<evidence type="ECO:0000313" key="3">
    <source>
        <dbReference type="Proteomes" id="UP001152604"/>
    </source>
</evidence>
<organism evidence="2 3">
    <name type="scientific">Mesorhizobium ventifaucium</name>
    <dbReference type="NCBI Taxonomy" id="666020"/>
    <lineage>
        <taxon>Bacteria</taxon>
        <taxon>Pseudomonadati</taxon>
        <taxon>Pseudomonadota</taxon>
        <taxon>Alphaproteobacteria</taxon>
        <taxon>Hyphomicrobiales</taxon>
        <taxon>Phyllobacteriaceae</taxon>
        <taxon>Mesorhizobium</taxon>
    </lineage>
</organism>
<comment type="caution">
    <text evidence="2">The sequence shown here is derived from an EMBL/GenBank/DDBJ whole genome shotgun (WGS) entry which is preliminary data.</text>
</comment>
<dbReference type="InterPro" id="IPR006311">
    <property type="entry name" value="TAT_signal"/>
</dbReference>
<evidence type="ECO:0000313" key="2">
    <source>
        <dbReference type="EMBL" id="CAH2397156.1"/>
    </source>
</evidence>
<evidence type="ECO:0000256" key="1">
    <source>
        <dbReference type="SAM" id="MobiDB-lite"/>
    </source>
</evidence>
<dbReference type="EMBL" id="CAKXZS010000011">
    <property type="protein sequence ID" value="CAH2397156.1"/>
    <property type="molecule type" value="Genomic_DNA"/>
</dbReference>
<dbReference type="Proteomes" id="UP001152604">
    <property type="component" value="Unassembled WGS sequence"/>
</dbReference>
<accession>A0ABM9DKK0</accession>
<dbReference type="SUPFAM" id="SSF48317">
    <property type="entry name" value="Acid phosphatase/Vanadium-dependent haloperoxidase"/>
    <property type="match status" value="1"/>
</dbReference>
<evidence type="ECO:0008006" key="4">
    <source>
        <dbReference type="Google" id="ProtNLM"/>
    </source>
</evidence>
<keyword evidence="3" id="KW-1185">Reference proteome</keyword>
<sequence>MHKDRGSEGESQTGRVPPAQQRPDLPHGGRRRFLGAAGGVAAIAVAGLPPLAVVGGSTRAHAGEESSGDAHLAFRKHAYAVRSAAADADFAVAIAPHPVNGDEQKYANLIGSDTRGLPHDERGEVDRAAFDATLKAYASGDPADFEAIPLGGKRKQLNPIGSLAVNLTGCVGPQLTIPPAPTLDSATRASEAVELYWQSLLRDVPLSELTNDTKNKDVLAAVDELNKLTAFRGPRKDSGITPETLFRGTALYVDAADPSGQTGRYVTPPGTLTGPYISQFLLKDAPYGSQLIPARIRTAAAGTDFHTGYDEWLAIQNGIPPAKPTSFDPTARYIATGRDLAEYVHNNPAAFWSAALLLGVGPDKANAEFGGFGIPFAKSNPYLNSKTQTGGYSTFGLPYAQSLLPVTASLAIRVAYWQKFYVHRALRPEAYGGLIHHRITNKVDAYPVHGDILNSAALTRSVGKFGTHLLSHVYPEGAPIHSSYPGGAAQIAASNVTILKALFDEDATIPNPVQPDPKDPTKLIPYQGEPLTVGGELNKLAWNYGIGRDWAGIHWRSDFSASLALGEALAINVLRNERQTYRERFEKFTFTRFDGTRADV</sequence>
<dbReference type="InterPro" id="IPR052559">
    <property type="entry name" value="V-haloperoxidase"/>
</dbReference>
<reference evidence="2" key="1">
    <citation type="submission" date="2022-03" db="EMBL/GenBank/DDBJ databases">
        <authorList>
            <person name="Brunel B."/>
        </authorList>
    </citation>
    <scope>NUCLEOTIDE SEQUENCE</scope>
    <source>
        <strain evidence="2">STM4922sample</strain>
    </source>
</reference>
<feature type="region of interest" description="Disordered" evidence="1">
    <location>
        <begin position="1"/>
        <end position="32"/>
    </location>
</feature>
<dbReference type="RefSeq" id="WP_254024065.1">
    <property type="nucleotide sequence ID" value="NZ_CAKXZS010000011.1"/>
</dbReference>
<gene>
    <name evidence="2" type="ORF">MES4922_190017</name>
</gene>
<dbReference type="InterPro" id="IPR016119">
    <property type="entry name" value="Br/Cl_peroxidase_C"/>
</dbReference>
<dbReference type="PROSITE" id="PS51318">
    <property type="entry name" value="TAT"/>
    <property type="match status" value="1"/>
</dbReference>
<dbReference type="InterPro" id="IPR036938">
    <property type="entry name" value="PAP2/HPO_sf"/>
</dbReference>
<dbReference type="CDD" id="cd03398">
    <property type="entry name" value="PAP2_haloperoxidase"/>
    <property type="match status" value="1"/>
</dbReference>